<evidence type="ECO:0000256" key="1">
    <source>
        <dbReference type="SAM" id="MobiDB-lite"/>
    </source>
</evidence>
<sequence length="250" mass="28422">MSSSVKEDPALNKKVLEAIEAYIENSSNITFDLSRLKSLVETIKAALDAQNDHLETWAKSSTSMDWNLGHRLTVIESSQTEIRSKISSLKSDTSNIKSMMTENYQAFKEQIQAHLDKEDQIKKAEEDAKTFAMTKTKVIKIVQKEVEKIGIDLKKVISAKAGKRYERLKKIPEELGIQSTLPAPVLEQDQSQSSGRKKKHVKLESKIKVPGLECNRSHPKCVPFVNNMVIEELEYEIFFTDMFGDQAFQR</sequence>
<gene>
    <name evidence="2" type="ORF">Tci_028761</name>
</gene>
<dbReference type="AlphaFoldDB" id="A0A6L2L4G9"/>
<dbReference type="EMBL" id="BKCJ010003722">
    <property type="protein sequence ID" value="GEU56783.1"/>
    <property type="molecule type" value="Genomic_DNA"/>
</dbReference>
<evidence type="ECO:0000313" key="2">
    <source>
        <dbReference type="EMBL" id="GEU56783.1"/>
    </source>
</evidence>
<accession>A0A6L2L4G9</accession>
<name>A0A6L2L4G9_TANCI</name>
<proteinExistence type="predicted"/>
<protein>
    <submittedName>
        <fullName evidence="2">Uncharacterized protein</fullName>
    </submittedName>
</protein>
<feature type="region of interest" description="Disordered" evidence="1">
    <location>
        <begin position="182"/>
        <end position="203"/>
    </location>
</feature>
<reference evidence="2" key="1">
    <citation type="journal article" date="2019" name="Sci. Rep.">
        <title>Draft genome of Tanacetum cinerariifolium, the natural source of mosquito coil.</title>
        <authorList>
            <person name="Yamashiro T."/>
            <person name="Shiraishi A."/>
            <person name="Satake H."/>
            <person name="Nakayama K."/>
        </authorList>
    </citation>
    <scope>NUCLEOTIDE SEQUENCE</scope>
</reference>
<comment type="caution">
    <text evidence="2">The sequence shown here is derived from an EMBL/GenBank/DDBJ whole genome shotgun (WGS) entry which is preliminary data.</text>
</comment>
<organism evidence="2">
    <name type="scientific">Tanacetum cinerariifolium</name>
    <name type="common">Dalmatian daisy</name>
    <name type="synonym">Chrysanthemum cinerariifolium</name>
    <dbReference type="NCBI Taxonomy" id="118510"/>
    <lineage>
        <taxon>Eukaryota</taxon>
        <taxon>Viridiplantae</taxon>
        <taxon>Streptophyta</taxon>
        <taxon>Embryophyta</taxon>
        <taxon>Tracheophyta</taxon>
        <taxon>Spermatophyta</taxon>
        <taxon>Magnoliopsida</taxon>
        <taxon>eudicotyledons</taxon>
        <taxon>Gunneridae</taxon>
        <taxon>Pentapetalae</taxon>
        <taxon>asterids</taxon>
        <taxon>campanulids</taxon>
        <taxon>Asterales</taxon>
        <taxon>Asteraceae</taxon>
        <taxon>Asteroideae</taxon>
        <taxon>Anthemideae</taxon>
        <taxon>Anthemidinae</taxon>
        <taxon>Tanacetum</taxon>
    </lineage>
</organism>